<dbReference type="SUPFAM" id="SSF74924">
    <property type="entry name" value="Cap-Gly domain"/>
    <property type="match status" value="1"/>
</dbReference>
<evidence type="ECO:0000256" key="4">
    <source>
        <dbReference type="ARBA" id="ARBA00025779"/>
    </source>
</evidence>
<dbReference type="PANTHER" id="PTHR18916:SF85">
    <property type="entry name" value="TUBULIN-FOLDING COFACTOR B"/>
    <property type="match status" value="1"/>
</dbReference>
<keyword evidence="3" id="KW-0143">Chaperone</keyword>
<feature type="domain" description="CAP-Gly" evidence="5">
    <location>
        <begin position="175"/>
        <end position="217"/>
    </location>
</feature>
<dbReference type="Proteomes" id="UP001214628">
    <property type="component" value="Chromosome 8"/>
</dbReference>
<dbReference type="GO" id="GO:0005938">
    <property type="term" value="C:cell cortex"/>
    <property type="evidence" value="ECO:0007669"/>
    <property type="project" value="TreeGrafter"/>
</dbReference>
<comment type="similarity">
    <text evidence="4">Belongs to the TBCB family.</text>
</comment>
<dbReference type="AlphaFoldDB" id="A0AAF0FIT3"/>
<proteinExistence type="inferred from homology"/>
<dbReference type="InterPro" id="IPR000938">
    <property type="entry name" value="CAP-Gly_domain"/>
</dbReference>
<evidence type="ECO:0000259" key="5">
    <source>
        <dbReference type="PROSITE" id="PS50245"/>
    </source>
</evidence>
<evidence type="ECO:0000256" key="1">
    <source>
        <dbReference type="ARBA" id="ARBA00004496"/>
    </source>
</evidence>
<evidence type="ECO:0000313" key="6">
    <source>
        <dbReference type="EMBL" id="WFD45292.1"/>
    </source>
</evidence>
<organism evidence="6 7">
    <name type="scientific">Malassezia psittaci</name>
    <dbReference type="NCBI Taxonomy" id="1821823"/>
    <lineage>
        <taxon>Eukaryota</taxon>
        <taxon>Fungi</taxon>
        <taxon>Dikarya</taxon>
        <taxon>Basidiomycota</taxon>
        <taxon>Ustilaginomycotina</taxon>
        <taxon>Malasseziomycetes</taxon>
        <taxon>Malasseziales</taxon>
        <taxon>Malasseziaceae</taxon>
        <taxon>Malassezia</taxon>
    </lineage>
</organism>
<gene>
    <name evidence="6" type="ORF">MPSI1_003974</name>
</gene>
<dbReference type="Gene3D" id="3.10.20.90">
    <property type="entry name" value="Phosphatidylinositol 3-kinase Catalytic Subunit, Chain A, domain 1"/>
    <property type="match status" value="1"/>
</dbReference>
<dbReference type="PANTHER" id="PTHR18916">
    <property type="entry name" value="DYNACTIN 1-RELATED MICROTUBULE-BINDING"/>
    <property type="match status" value="1"/>
</dbReference>
<dbReference type="InterPro" id="IPR029071">
    <property type="entry name" value="Ubiquitin-like_domsf"/>
</dbReference>
<dbReference type="Pfam" id="PF01302">
    <property type="entry name" value="CAP_GLY"/>
    <property type="match status" value="1"/>
</dbReference>
<dbReference type="GO" id="GO:0035371">
    <property type="term" value="C:microtubule plus-end"/>
    <property type="evidence" value="ECO:0007669"/>
    <property type="project" value="TreeGrafter"/>
</dbReference>
<dbReference type="GO" id="GO:0051010">
    <property type="term" value="F:microtubule plus-end binding"/>
    <property type="evidence" value="ECO:0007669"/>
    <property type="project" value="TreeGrafter"/>
</dbReference>
<dbReference type="Gene3D" id="2.30.30.190">
    <property type="entry name" value="CAP Gly-rich-like domain"/>
    <property type="match status" value="1"/>
</dbReference>
<dbReference type="EMBL" id="CP118382">
    <property type="protein sequence ID" value="WFD45292.1"/>
    <property type="molecule type" value="Genomic_DNA"/>
</dbReference>
<sequence>MASVLVWVYAPSTQVLGQKSLSFTLSTTQLEDKLEKITGIPPTTQRVSIYTENDVQDGGQLGHAHLCAMPHCEPNDLPMEKWGIQDGMMLRVDDARGQVFGDEDAVEKYEMSDDAYASRPDSVRAFKQANKLGRFADDALRPDTLQYDPALKVGARCKIARDDQFERRGEIAYVGHTKIAPGIWVGVRYDEPVGKNDGQVQGVRYFDAKPKHGGIVRPAMVTAGDFPALNEWDSELDQEDPMEL</sequence>
<comment type="subcellular location">
    <subcellularLocation>
        <location evidence="1">Cytoplasm</location>
    </subcellularLocation>
</comment>
<dbReference type="SMART" id="SM01052">
    <property type="entry name" value="CAP_GLY"/>
    <property type="match status" value="1"/>
</dbReference>
<dbReference type="InterPro" id="IPR000626">
    <property type="entry name" value="Ubiquitin-like_dom"/>
</dbReference>
<dbReference type="SUPFAM" id="SSF54236">
    <property type="entry name" value="Ubiquitin-like"/>
    <property type="match status" value="1"/>
</dbReference>
<evidence type="ECO:0000256" key="2">
    <source>
        <dbReference type="ARBA" id="ARBA00022490"/>
    </source>
</evidence>
<name>A0AAF0FIT3_9BASI</name>
<keyword evidence="7" id="KW-1185">Reference proteome</keyword>
<keyword evidence="2" id="KW-0963">Cytoplasm</keyword>
<dbReference type="GO" id="GO:0005634">
    <property type="term" value="C:nucleus"/>
    <property type="evidence" value="ECO:0007669"/>
    <property type="project" value="TreeGrafter"/>
</dbReference>
<dbReference type="GO" id="GO:0005829">
    <property type="term" value="C:cytosol"/>
    <property type="evidence" value="ECO:0007669"/>
    <property type="project" value="UniProtKB-ARBA"/>
</dbReference>
<dbReference type="InterPro" id="IPR036859">
    <property type="entry name" value="CAP-Gly_dom_sf"/>
</dbReference>
<dbReference type="PROSITE" id="PS50245">
    <property type="entry name" value="CAP_GLY_2"/>
    <property type="match status" value="1"/>
</dbReference>
<reference evidence="6" key="1">
    <citation type="submission" date="2023-02" db="EMBL/GenBank/DDBJ databases">
        <title>Mating type loci evolution in Malassezia.</title>
        <authorList>
            <person name="Coelho M.A."/>
        </authorList>
    </citation>
    <scope>NUCLEOTIDE SEQUENCE</scope>
    <source>
        <strain evidence="6">CBS 14136</strain>
    </source>
</reference>
<protein>
    <recommendedName>
        <fullName evidence="5">CAP-Gly domain-containing protein</fullName>
    </recommendedName>
</protein>
<dbReference type="GO" id="GO:0031122">
    <property type="term" value="P:cytoplasmic microtubule organization"/>
    <property type="evidence" value="ECO:0007669"/>
    <property type="project" value="TreeGrafter"/>
</dbReference>
<dbReference type="FunFam" id="2.30.30.190:FF:000013">
    <property type="entry name" value="Tubulin-folding cofactor B"/>
    <property type="match status" value="1"/>
</dbReference>
<evidence type="ECO:0000313" key="7">
    <source>
        <dbReference type="Proteomes" id="UP001214628"/>
    </source>
</evidence>
<accession>A0AAF0FIT3</accession>
<dbReference type="Pfam" id="PF14560">
    <property type="entry name" value="Ubiquitin_2"/>
    <property type="match status" value="1"/>
</dbReference>
<evidence type="ECO:0000256" key="3">
    <source>
        <dbReference type="ARBA" id="ARBA00023186"/>
    </source>
</evidence>